<organism evidence="5 6">
    <name type="scientific">Aurantiacibacter gilvus</name>
    <dbReference type="NCBI Taxonomy" id="3139141"/>
    <lineage>
        <taxon>Bacteria</taxon>
        <taxon>Pseudomonadati</taxon>
        <taxon>Pseudomonadota</taxon>
        <taxon>Alphaproteobacteria</taxon>
        <taxon>Sphingomonadales</taxon>
        <taxon>Erythrobacteraceae</taxon>
        <taxon>Aurantiacibacter</taxon>
    </lineage>
</organism>
<dbReference type="GO" id="GO:0004749">
    <property type="term" value="F:ribose phosphate diphosphokinase activity"/>
    <property type="evidence" value="ECO:0007669"/>
    <property type="project" value="UniProtKB-EC"/>
</dbReference>
<dbReference type="CDD" id="cd06223">
    <property type="entry name" value="PRTases_typeI"/>
    <property type="match status" value="1"/>
</dbReference>
<evidence type="ECO:0000256" key="2">
    <source>
        <dbReference type="RuleBase" id="RU004324"/>
    </source>
</evidence>
<reference evidence="5 6" key="1">
    <citation type="submission" date="2024-04" db="EMBL/GenBank/DDBJ databases">
        <title>Aurantiacibacter sp. DGU6 16S ribosomal RNA gene Genome sequencing and assembly.</title>
        <authorList>
            <person name="Park S."/>
        </authorList>
    </citation>
    <scope>NUCLEOTIDE SEQUENCE [LARGE SCALE GENOMIC DNA]</scope>
    <source>
        <strain evidence="5 6">DGU6</strain>
    </source>
</reference>
<dbReference type="InterPro" id="IPR029099">
    <property type="entry name" value="Pribosyltran_N"/>
</dbReference>
<dbReference type="InterPro" id="IPR000836">
    <property type="entry name" value="PRTase_dom"/>
</dbReference>
<keyword evidence="1 2" id="KW-0545">Nucleotide biosynthesis</keyword>
<dbReference type="Pfam" id="PF00156">
    <property type="entry name" value="Pribosyltran"/>
    <property type="match status" value="1"/>
</dbReference>
<keyword evidence="5" id="KW-0808">Transferase</keyword>
<feature type="domain" description="Ribose-phosphate pyrophosphokinase N-terminal" evidence="4">
    <location>
        <begin position="13"/>
        <end position="113"/>
    </location>
</feature>
<dbReference type="PANTHER" id="PTHR10210">
    <property type="entry name" value="RIBOSE-PHOSPHATE DIPHOSPHOKINASE FAMILY MEMBER"/>
    <property type="match status" value="1"/>
</dbReference>
<sequence>MAATVHAFPESLEPARQLATRLGLELSGVKTHRFPDGESLVQVEPRPGLAILFRSLDNPNTKLVELLLAAAALRDNHARQVILVVPYLGYMRQDRAFEPGQAVSQRVIGALLARHFDALLTVDPHLHRISSLSEVMPGLDARSISAAPALGSFVKQADDVVLAGPDSESAQWVKAIATPLGLDTIVGEKRRLGDREVELAFSGIAKVAGRPVVLVDDVIASGHTIEVAARRLLDGGASRVEVVTTHCLANREDLDRLHRSGIARISSTDSVPGPAAVIPLAGLLADAIVERGWLADKP</sequence>
<evidence type="ECO:0000313" key="6">
    <source>
        <dbReference type="Proteomes" id="UP001497045"/>
    </source>
</evidence>
<accession>A0ABU9IF18</accession>
<protein>
    <submittedName>
        <fullName evidence="5">Ribose-phosphate diphosphokinase</fullName>
        <ecNumber evidence="5">2.7.6.1</ecNumber>
    </submittedName>
</protein>
<dbReference type="Gene3D" id="3.40.50.2020">
    <property type="match status" value="2"/>
</dbReference>
<dbReference type="Pfam" id="PF13793">
    <property type="entry name" value="Pribosyltran_N"/>
    <property type="match status" value="1"/>
</dbReference>
<dbReference type="PANTHER" id="PTHR10210:SF41">
    <property type="entry name" value="RIBOSE-PHOSPHATE PYROPHOSPHOKINASE 1, CHLOROPLASTIC"/>
    <property type="match status" value="1"/>
</dbReference>
<dbReference type="InterPro" id="IPR029057">
    <property type="entry name" value="PRTase-like"/>
</dbReference>
<feature type="domain" description="Phosphoribosyltransferase" evidence="3">
    <location>
        <begin position="158"/>
        <end position="249"/>
    </location>
</feature>
<dbReference type="NCBIfam" id="TIGR01251">
    <property type="entry name" value="ribP_PPkin"/>
    <property type="match status" value="1"/>
</dbReference>
<name>A0ABU9IF18_9SPHN</name>
<dbReference type="SMART" id="SM01400">
    <property type="entry name" value="Pribosyltran_N"/>
    <property type="match status" value="1"/>
</dbReference>
<evidence type="ECO:0000313" key="5">
    <source>
        <dbReference type="EMBL" id="MEL1250986.1"/>
    </source>
</evidence>
<dbReference type="EMBL" id="JBBYHV010000001">
    <property type="protein sequence ID" value="MEL1250986.1"/>
    <property type="molecule type" value="Genomic_DNA"/>
</dbReference>
<dbReference type="InterPro" id="IPR005946">
    <property type="entry name" value="Rib-P_diPkinase"/>
</dbReference>
<comment type="caution">
    <text evidence="5">The sequence shown here is derived from an EMBL/GenBank/DDBJ whole genome shotgun (WGS) entry which is preliminary data.</text>
</comment>
<evidence type="ECO:0000256" key="1">
    <source>
        <dbReference type="ARBA" id="ARBA00022727"/>
    </source>
</evidence>
<dbReference type="EC" id="2.7.6.1" evidence="5"/>
<proteinExistence type="inferred from homology"/>
<dbReference type="RefSeq" id="WP_341673499.1">
    <property type="nucleotide sequence ID" value="NZ_JBBYHV010000001.1"/>
</dbReference>
<gene>
    <name evidence="5" type="ORF">AAEO60_09905</name>
</gene>
<keyword evidence="6" id="KW-1185">Reference proteome</keyword>
<dbReference type="NCBIfam" id="NF005537">
    <property type="entry name" value="PRK07199.1"/>
    <property type="match status" value="1"/>
</dbReference>
<evidence type="ECO:0000259" key="4">
    <source>
        <dbReference type="Pfam" id="PF13793"/>
    </source>
</evidence>
<comment type="similarity">
    <text evidence="2">Belongs to the ribose-phosphate pyrophosphokinase family.</text>
</comment>
<dbReference type="Proteomes" id="UP001497045">
    <property type="component" value="Unassembled WGS sequence"/>
</dbReference>
<dbReference type="SUPFAM" id="SSF53271">
    <property type="entry name" value="PRTase-like"/>
    <property type="match status" value="2"/>
</dbReference>
<evidence type="ECO:0000259" key="3">
    <source>
        <dbReference type="Pfam" id="PF00156"/>
    </source>
</evidence>